<name>A0A3D9U8W4_9GAMM</name>
<dbReference type="AlphaFoldDB" id="A0A3D9U8W4"/>
<evidence type="ECO:0000259" key="1">
    <source>
        <dbReference type="Pfam" id="PF00550"/>
    </source>
</evidence>
<reference evidence="2 3" key="1">
    <citation type="submission" date="2018-08" db="EMBL/GenBank/DDBJ databases">
        <title>Genomic Encyclopedia of Archaeal and Bacterial Type Strains, Phase II (KMG-II): from individual species to whole genera.</title>
        <authorList>
            <person name="Goeker M."/>
        </authorList>
    </citation>
    <scope>NUCLEOTIDE SEQUENCE [LARGE SCALE GENOMIC DNA]</scope>
    <source>
        <strain evidence="2 3">DSM 17905</strain>
    </source>
</reference>
<gene>
    <name evidence="2" type="ORF">BDD26_0479</name>
</gene>
<dbReference type="InterPro" id="IPR036736">
    <property type="entry name" value="ACP-like_sf"/>
</dbReference>
<keyword evidence="3" id="KW-1185">Reference proteome</keyword>
<dbReference type="Gene3D" id="1.10.1200.10">
    <property type="entry name" value="ACP-like"/>
    <property type="match status" value="1"/>
</dbReference>
<evidence type="ECO:0000313" key="3">
    <source>
        <dbReference type="Proteomes" id="UP000256294"/>
    </source>
</evidence>
<dbReference type="SUPFAM" id="SSF47336">
    <property type="entry name" value="ACP-like"/>
    <property type="match status" value="1"/>
</dbReference>
<dbReference type="Proteomes" id="UP000256294">
    <property type="component" value="Unassembled WGS sequence"/>
</dbReference>
<dbReference type="RefSeq" id="WP_038265644.1">
    <property type="nucleotide sequence ID" value="NZ_QTUB01000001.1"/>
</dbReference>
<evidence type="ECO:0000313" key="2">
    <source>
        <dbReference type="EMBL" id="REF25928.1"/>
    </source>
</evidence>
<feature type="domain" description="Carrier" evidence="1">
    <location>
        <begin position="36"/>
        <end position="84"/>
    </location>
</feature>
<dbReference type="Pfam" id="PF00550">
    <property type="entry name" value="PP-binding"/>
    <property type="match status" value="1"/>
</dbReference>
<accession>A0A3D9U8W4</accession>
<comment type="caution">
    <text evidence="2">The sequence shown here is derived from an EMBL/GenBank/DDBJ whole genome shotgun (WGS) entry which is preliminary data.</text>
</comment>
<dbReference type="InterPro" id="IPR009081">
    <property type="entry name" value="PP-bd_ACP"/>
</dbReference>
<dbReference type="EMBL" id="QTUB01000001">
    <property type="protein sequence ID" value="REF25928.1"/>
    <property type="molecule type" value="Genomic_DNA"/>
</dbReference>
<protein>
    <submittedName>
        <fullName evidence="2">Acyl carrier protein</fullName>
    </submittedName>
</protein>
<proteinExistence type="predicted"/>
<sequence>MLKETNPVPVKEIIIKEVKFIFNQASIRDDYNNILIDENSNLIDDLAFTSLMIARLIMELNERLKVEPFGNDYHFSDIKNVQDIINAYINTIEKNNL</sequence>
<organism evidence="2 3">
    <name type="scientific">Xenorhabdus cabanillasii</name>
    <dbReference type="NCBI Taxonomy" id="351673"/>
    <lineage>
        <taxon>Bacteria</taxon>
        <taxon>Pseudomonadati</taxon>
        <taxon>Pseudomonadota</taxon>
        <taxon>Gammaproteobacteria</taxon>
        <taxon>Enterobacterales</taxon>
        <taxon>Morganellaceae</taxon>
        <taxon>Xenorhabdus</taxon>
    </lineage>
</organism>